<dbReference type="OrthoDB" id="431557at2759"/>
<evidence type="ECO:0000256" key="1">
    <source>
        <dbReference type="SAM" id="MobiDB-lite"/>
    </source>
</evidence>
<dbReference type="EMBL" id="MCFC01000002">
    <property type="protein sequence ID" value="ORY34615.1"/>
    <property type="molecule type" value="Genomic_DNA"/>
</dbReference>
<dbReference type="AlphaFoldDB" id="A0A1Y2BKJ1"/>
<protein>
    <submittedName>
        <fullName evidence="3">PXA domain-domain-containing protein</fullName>
    </submittedName>
</protein>
<keyword evidence="4" id="KW-1185">Reference proteome</keyword>
<dbReference type="PANTHER" id="PTHR22775:SF3">
    <property type="entry name" value="SORTING NEXIN-13"/>
    <property type="match status" value="1"/>
</dbReference>
<dbReference type="InterPro" id="IPR003114">
    <property type="entry name" value="Phox_assoc"/>
</dbReference>
<organism evidence="3 4">
    <name type="scientific">Naematelia encephala</name>
    <dbReference type="NCBI Taxonomy" id="71784"/>
    <lineage>
        <taxon>Eukaryota</taxon>
        <taxon>Fungi</taxon>
        <taxon>Dikarya</taxon>
        <taxon>Basidiomycota</taxon>
        <taxon>Agaricomycotina</taxon>
        <taxon>Tremellomycetes</taxon>
        <taxon>Tremellales</taxon>
        <taxon>Naemateliaceae</taxon>
        <taxon>Naematelia</taxon>
    </lineage>
</organism>
<dbReference type="SMART" id="SM00313">
    <property type="entry name" value="PXA"/>
    <property type="match status" value="1"/>
</dbReference>
<feature type="region of interest" description="Disordered" evidence="1">
    <location>
        <begin position="1"/>
        <end position="22"/>
    </location>
</feature>
<feature type="compositionally biased region" description="Pro residues" evidence="1">
    <location>
        <begin position="1"/>
        <end position="14"/>
    </location>
</feature>
<proteinExistence type="predicted"/>
<feature type="compositionally biased region" description="Acidic residues" evidence="1">
    <location>
        <begin position="451"/>
        <end position="465"/>
    </location>
</feature>
<name>A0A1Y2BKJ1_9TREE</name>
<evidence type="ECO:0000313" key="3">
    <source>
        <dbReference type="EMBL" id="ORY34615.1"/>
    </source>
</evidence>
<reference evidence="3 4" key="1">
    <citation type="submission" date="2016-07" db="EMBL/GenBank/DDBJ databases">
        <title>Pervasive Adenine N6-methylation of Active Genes in Fungi.</title>
        <authorList>
            <consortium name="DOE Joint Genome Institute"/>
            <person name="Mondo S.J."/>
            <person name="Dannebaum R.O."/>
            <person name="Kuo R.C."/>
            <person name="Labutti K."/>
            <person name="Haridas S."/>
            <person name="Kuo A."/>
            <person name="Salamov A."/>
            <person name="Ahrendt S.R."/>
            <person name="Lipzen A."/>
            <person name="Sullivan W."/>
            <person name="Andreopoulos W.B."/>
            <person name="Clum A."/>
            <person name="Lindquist E."/>
            <person name="Daum C."/>
            <person name="Ramamoorthy G.K."/>
            <person name="Gryganskyi A."/>
            <person name="Culley D."/>
            <person name="Magnuson J.K."/>
            <person name="James T.Y."/>
            <person name="O'Malley M.A."/>
            <person name="Stajich J.E."/>
            <person name="Spatafora J.W."/>
            <person name="Visel A."/>
            <person name="Grigoriev I.V."/>
        </authorList>
    </citation>
    <scope>NUCLEOTIDE SEQUENCE [LARGE SCALE GENOMIC DNA]</scope>
    <source>
        <strain evidence="3 4">68-887.2</strain>
    </source>
</reference>
<evidence type="ECO:0000313" key="4">
    <source>
        <dbReference type="Proteomes" id="UP000193986"/>
    </source>
</evidence>
<comment type="caution">
    <text evidence="3">The sequence shown here is derived from an EMBL/GenBank/DDBJ whole genome shotgun (WGS) entry which is preliminary data.</text>
</comment>
<feature type="compositionally biased region" description="Basic and acidic residues" evidence="1">
    <location>
        <begin position="466"/>
        <end position="475"/>
    </location>
</feature>
<dbReference type="Pfam" id="PF02194">
    <property type="entry name" value="PXA"/>
    <property type="match status" value="1"/>
</dbReference>
<gene>
    <name evidence="3" type="ORF">BCR39DRAFT_117632</name>
</gene>
<feature type="domain" description="PXA" evidence="2">
    <location>
        <begin position="52"/>
        <end position="235"/>
    </location>
</feature>
<dbReference type="PANTHER" id="PTHR22775">
    <property type="entry name" value="SORTING NEXIN"/>
    <property type="match status" value="1"/>
</dbReference>
<dbReference type="GO" id="GO:0035091">
    <property type="term" value="F:phosphatidylinositol binding"/>
    <property type="evidence" value="ECO:0007669"/>
    <property type="project" value="TreeGrafter"/>
</dbReference>
<dbReference type="PROSITE" id="PS51207">
    <property type="entry name" value="PXA"/>
    <property type="match status" value="1"/>
</dbReference>
<sequence length="475" mass="53011">MPPTRPLPTRPPTSQPRSKSPAHLPLHRRLLFPTFPPNKPLPRIVLGSDPELDVLNERIYHLLALLLRAYVLSWYPTFSKDRTLLPILTSTVILPVLSPILNDISPVRLIDLVLLDFPTLLTLHITTYHAALNAIPIPGTAASKSRQERITAAYHARLPLLCVEEGSSELSSLYLTCLADALLKLYLPPTEYAVETERIMLRELLGRVVLGGIGRKISQGWFWFSLLLKLFDAQPTTAPSAIKNKNINILQVTLGFLMALWTGLMGFWKAGVTLTEIISVLPQAPDNHHRILEPWLDLLRAILDIDGTRSGRRFWRKRLSFGALEMILNPFHPLFDRLLPHMVQSRLLTTETALKITRLLEDILFPVDGYPGPTPPDPTPEEIKETRGQLEQRIKDRLPHSLQAVFFPIPSDLSAVVDPLANTGCNAHLVGMMLEAAVGAVVPDLLASEEVEAEQVDDSAVEGDAMDNRDSKEDL</sequence>
<evidence type="ECO:0000259" key="2">
    <source>
        <dbReference type="PROSITE" id="PS51207"/>
    </source>
</evidence>
<dbReference type="Proteomes" id="UP000193986">
    <property type="component" value="Unassembled WGS sequence"/>
</dbReference>
<dbReference type="STRING" id="71784.A0A1Y2BKJ1"/>
<feature type="region of interest" description="Disordered" evidence="1">
    <location>
        <begin position="451"/>
        <end position="475"/>
    </location>
</feature>
<dbReference type="InParanoid" id="A0A1Y2BKJ1"/>
<accession>A0A1Y2BKJ1</accession>